<dbReference type="InterPro" id="IPR000834">
    <property type="entry name" value="Peptidase_M14"/>
</dbReference>
<dbReference type="GO" id="GO:0004180">
    <property type="term" value="F:carboxypeptidase activity"/>
    <property type="evidence" value="ECO:0007669"/>
    <property type="project" value="UniProtKB-KW"/>
</dbReference>
<dbReference type="Gene3D" id="3.40.630.10">
    <property type="entry name" value="Zn peptidases"/>
    <property type="match status" value="1"/>
</dbReference>
<keyword evidence="6" id="KW-0482">Metalloprotease</keyword>
<evidence type="ECO:0000256" key="6">
    <source>
        <dbReference type="ARBA" id="ARBA00023049"/>
    </source>
</evidence>
<comment type="similarity">
    <text evidence="2 7">Belongs to the peptidase M14 family.</text>
</comment>
<evidence type="ECO:0000256" key="7">
    <source>
        <dbReference type="PROSITE-ProRule" id="PRU01379"/>
    </source>
</evidence>
<dbReference type="SUPFAM" id="SSF53187">
    <property type="entry name" value="Zn-dependent exopeptidases"/>
    <property type="match status" value="1"/>
</dbReference>
<dbReference type="PANTHER" id="PTHR11705">
    <property type="entry name" value="PROTEASE FAMILY M14 CARBOXYPEPTIDASE A,B"/>
    <property type="match status" value="1"/>
</dbReference>
<evidence type="ECO:0000256" key="5">
    <source>
        <dbReference type="ARBA" id="ARBA00022833"/>
    </source>
</evidence>
<feature type="chain" id="PRO_5046397109" evidence="8">
    <location>
        <begin position="24"/>
        <end position="890"/>
    </location>
</feature>
<dbReference type="Pfam" id="PF00246">
    <property type="entry name" value="Peptidase_M14"/>
    <property type="match status" value="1"/>
</dbReference>
<organism evidence="10 11">
    <name type="scientific">Danxiaibacter flavus</name>
    <dbReference type="NCBI Taxonomy" id="3049108"/>
    <lineage>
        <taxon>Bacteria</taxon>
        <taxon>Pseudomonadati</taxon>
        <taxon>Bacteroidota</taxon>
        <taxon>Chitinophagia</taxon>
        <taxon>Chitinophagales</taxon>
        <taxon>Chitinophagaceae</taxon>
        <taxon>Danxiaibacter</taxon>
    </lineage>
</organism>
<comment type="cofactor">
    <cofactor evidence="1">
        <name>Zn(2+)</name>
        <dbReference type="ChEBI" id="CHEBI:29105"/>
    </cofactor>
</comment>
<feature type="active site" description="Proton donor/acceptor" evidence="7">
    <location>
        <position position="338"/>
    </location>
</feature>
<evidence type="ECO:0000313" key="11">
    <source>
        <dbReference type="Proteomes" id="UP001560573"/>
    </source>
</evidence>
<accession>A0ABV3ZMP1</accession>
<evidence type="ECO:0000256" key="1">
    <source>
        <dbReference type="ARBA" id="ARBA00001947"/>
    </source>
</evidence>
<dbReference type="PROSITE" id="PS52035">
    <property type="entry name" value="PEPTIDASE_M14"/>
    <property type="match status" value="1"/>
</dbReference>
<reference evidence="10 11" key="1">
    <citation type="submission" date="2023-07" db="EMBL/GenBank/DDBJ databases">
        <authorList>
            <person name="Lian W.-H."/>
        </authorList>
    </citation>
    <scope>NUCLEOTIDE SEQUENCE [LARGE SCALE GENOMIC DNA]</scope>
    <source>
        <strain evidence="10 11">SYSU DXS3180</strain>
    </source>
</reference>
<dbReference type="Gene3D" id="3.40.50.880">
    <property type="match status" value="1"/>
</dbReference>
<dbReference type="CDD" id="cd01653">
    <property type="entry name" value="GATase1"/>
    <property type="match status" value="1"/>
</dbReference>
<dbReference type="InterPro" id="IPR029062">
    <property type="entry name" value="Class_I_gatase-like"/>
</dbReference>
<comment type="caution">
    <text evidence="10">The sequence shown here is derived from an EMBL/GenBank/DDBJ whole genome shotgun (WGS) entry which is preliminary data.</text>
</comment>
<keyword evidence="3" id="KW-0645">Protease</keyword>
<evidence type="ECO:0000256" key="8">
    <source>
        <dbReference type="SAM" id="SignalP"/>
    </source>
</evidence>
<feature type="signal peptide" evidence="8">
    <location>
        <begin position="1"/>
        <end position="23"/>
    </location>
</feature>
<keyword evidence="11" id="KW-1185">Reference proteome</keyword>
<gene>
    <name evidence="10" type="ORF">QTN47_20190</name>
</gene>
<keyword evidence="8" id="KW-0732">Signal</keyword>
<evidence type="ECO:0000256" key="3">
    <source>
        <dbReference type="ARBA" id="ARBA00022670"/>
    </source>
</evidence>
<dbReference type="EMBL" id="JAULBC010000007">
    <property type="protein sequence ID" value="MEX6689838.1"/>
    <property type="molecule type" value="Genomic_DNA"/>
</dbReference>
<keyword evidence="10" id="KW-0121">Carboxypeptidase</keyword>
<feature type="domain" description="Peptidase M14" evidence="9">
    <location>
        <begin position="53"/>
        <end position="361"/>
    </location>
</feature>
<dbReference type="PANTHER" id="PTHR11705:SF143">
    <property type="entry name" value="SLL0236 PROTEIN"/>
    <property type="match status" value="1"/>
</dbReference>
<name>A0ABV3ZMP1_9BACT</name>
<evidence type="ECO:0000256" key="4">
    <source>
        <dbReference type="ARBA" id="ARBA00022801"/>
    </source>
</evidence>
<evidence type="ECO:0000259" key="9">
    <source>
        <dbReference type="PROSITE" id="PS52035"/>
    </source>
</evidence>
<sequence>MKSFRSIMLLGLLALLAGERAAAQQNYYFRNAGTFDPKIPTPEQFLGYPIGTHYTRHDQIVAYFNELARVSNKIHVEVIGKTYEERPLIIATITSPDNYGRISNIKQAHATLVDPEAPLPGKDVPVVVWLGYSVHGNETSSGETGLLTAYYLVANQSEETQQWLKESVVLVDPSQNPDGRDRAANWYNSYKSFPPVADAYDKEHQEIWPGGRSNHYLNNLNRDWLSLTQVESKARIEYFHQWYPNVQIDFHEQGANATYYFEPTPKSHQSPIIPQSVYDFNAVLAKYQAKALDDIGSLYFTKENYDNLSPIYGSTYPKFYGGVGATFEEASSRGLNIETSNGILTFPFTIRNHLVTGLATVRGAVAEKEGLFKLQKDFFKSALEQAARNDAKAYVFGDSRDETLTRKFLDLLLRHRVKVYELTANVSAEGKSFEKGKAYIVPAAQPNFRIIHSLFEENLLKDSVFYDNTGWSIIHAYGLQYSKIKNPAFSKGEPVTALPSLKGEVAAGQASYAYLLSWSDYNASKALYYLLNRGVNVKTAFKPFTANTPGGKKSFGYGALVVPVAAQDIPADSLYRTLNNAASLAGVSFTSALTGFNAEGIDLGSSNIKSVRKPSVALAFGQGINSEEAGEVWFLLNQQLGLPVVKIDADNFSRISLKKYNTLILPGGNYSEWDKSVVAKIKDWVREGGNLITFQNASAWAINQEISREKAYVDSSLNNRGGGNTIRNVPANATVSPVSNSTETQNAKRALSAERLDYVSLQDVEGAKRLNGAIFTTDLDTTHPVAFGVNSRRLFVNKNGSTILLPSKNKYNTVAQYDKDAFVNGYAPKESVSKINNSAAIITSAEGSGAITLFADDPAYRSYWLGTNRLLLNAIFFGNLISGFGNFGSE</sequence>
<keyword evidence="5" id="KW-0862">Zinc</keyword>
<keyword evidence="4" id="KW-0378">Hydrolase</keyword>
<dbReference type="Proteomes" id="UP001560573">
    <property type="component" value="Unassembled WGS sequence"/>
</dbReference>
<evidence type="ECO:0000256" key="2">
    <source>
        <dbReference type="ARBA" id="ARBA00005988"/>
    </source>
</evidence>
<proteinExistence type="inferred from homology"/>
<dbReference type="SUPFAM" id="SSF52317">
    <property type="entry name" value="Class I glutamine amidotransferase-like"/>
    <property type="match status" value="1"/>
</dbReference>
<protein>
    <submittedName>
        <fullName evidence="10">M14 family zinc carboxypeptidase</fullName>
    </submittedName>
</protein>
<dbReference type="SMART" id="SM00631">
    <property type="entry name" value="Zn_pept"/>
    <property type="match status" value="1"/>
</dbReference>
<dbReference type="RefSeq" id="WP_369331246.1">
    <property type="nucleotide sequence ID" value="NZ_JAULBC010000007.1"/>
</dbReference>
<evidence type="ECO:0000313" key="10">
    <source>
        <dbReference type="EMBL" id="MEX6689838.1"/>
    </source>
</evidence>